<dbReference type="Pfam" id="PF00616">
    <property type="entry name" value="RasGAP"/>
    <property type="match status" value="1"/>
</dbReference>
<dbReference type="PROSITE" id="PS50004">
    <property type="entry name" value="C2"/>
    <property type="match status" value="1"/>
</dbReference>
<evidence type="ECO:0000256" key="2">
    <source>
        <dbReference type="SAM" id="MobiDB-lite"/>
    </source>
</evidence>
<dbReference type="PROSITE" id="PS50018">
    <property type="entry name" value="RAS_GTPASE_ACTIV_2"/>
    <property type="match status" value="1"/>
</dbReference>
<dbReference type="SMART" id="SM00323">
    <property type="entry name" value="RasGAP"/>
    <property type="match status" value="1"/>
</dbReference>
<feature type="domain" description="Ras-GAP" evidence="4">
    <location>
        <begin position="385"/>
        <end position="581"/>
    </location>
</feature>
<gene>
    <name evidence="5" type="ORF">BOTBODRAFT_59835</name>
</gene>
<evidence type="ECO:0000313" key="6">
    <source>
        <dbReference type="Proteomes" id="UP000027195"/>
    </source>
</evidence>
<feature type="region of interest" description="Disordered" evidence="2">
    <location>
        <begin position="789"/>
        <end position="927"/>
    </location>
</feature>
<reference evidence="6" key="1">
    <citation type="journal article" date="2014" name="Proc. Natl. Acad. Sci. U.S.A.">
        <title>Extensive sampling of basidiomycete genomes demonstrates inadequacy of the white-rot/brown-rot paradigm for wood decay fungi.</title>
        <authorList>
            <person name="Riley R."/>
            <person name="Salamov A.A."/>
            <person name="Brown D.W."/>
            <person name="Nagy L.G."/>
            <person name="Floudas D."/>
            <person name="Held B.W."/>
            <person name="Levasseur A."/>
            <person name="Lombard V."/>
            <person name="Morin E."/>
            <person name="Otillar R."/>
            <person name="Lindquist E.A."/>
            <person name="Sun H."/>
            <person name="LaButti K.M."/>
            <person name="Schmutz J."/>
            <person name="Jabbour D."/>
            <person name="Luo H."/>
            <person name="Baker S.E."/>
            <person name="Pisabarro A.G."/>
            <person name="Walton J.D."/>
            <person name="Blanchette R.A."/>
            <person name="Henrissat B."/>
            <person name="Martin F."/>
            <person name="Cullen D."/>
            <person name="Hibbett D.S."/>
            <person name="Grigoriev I.V."/>
        </authorList>
    </citation>
    <scope>NUCLEOTIDE SEQUENCE [LARGE SCALE GENOMIC DNA]</scope>
    <source>
        <strain evidence="6">FD-172 SS1</strain>
    </source>
</reference>
<dbReference type="Pfam" id="PF00168">
    <property type="entry name" value="C2"/>
    <property type="match status" value="1"/>
</dbReference>
<dbReference type="InterPro" id="IPR035892">
    <property type="entry name" value="C2_domain_sf"/>
</dbReference>
<protein>
    <submittedName>
        <fullName evidence="5">Uncharacterized protein</fullName>
    </submittedName>
</protein>
<dbReference type="GO" id="GO:0005096">
    <property type="term" value="F:GTPase activator activity"/>
    <property type="evidence" value="ECO:0007669"/>
    <property type="project" value="UniProtKB-KW"/>
</dbReference>
<evidence type="ECO:0000259" key="4">
    <source>
        <dbReference type="PROSITE" id="PS50018"/>
    </source>
</evidence>
<dbReference type="InterPro" id="IPR039360">
    <property type="entry name" value="Ras_GTPase"/>
</dbReference>
<dbReference type="SUPFAM" id="SSF48350">
    <property type="entry name" value="GTPase activation domain, GAP"/>
    <property type="match status" value="1"/>
</dbReference>
<sequence length="927" mass="104237">MYQPWNDISARESATTREFIIDCVEMWYSSKGALPAHRKVPPARKKNEKRDPTSQNLPASDETPRRLKERPSWASIGRVAYSAVTMSPGQWRNVTCKLTEENHHCVLNVYGEDNTLQHSIYIHLLRDTGIRRVDRSLFFRNDCLGIHYSPGQSLTPAPSEPIYLAFPSKEALSTWFVLLRSCAKPEIYGYLVAPSEGLYRMWRQCSLTIISSRNLGVTQLKPLEDHNTLDITPRSVGSVGGGEDGEGAVEIGLYCDILVDGEICGRTTVKKGSSSPYWHESFKFTDMPPFEIMKINLWKEKKLLPGKPTFLGTVEISLKAIQRGETIEGWFPAQSPNSGSAGEVHLKLKVDEVTILPEEAYHGVLEVLEEHNHLDLLNELEQKMRLEHIAPYLINIAEARQVFLADLCELAHREVEASSQKTLFRGNSTLTKVIEIVMHDHGRAFLEASIGSVVRRMIAENIALEIDPMKNKRGPKDIERNVELLVYWCKEFWSQIWLVRNECPFELRQLFFNIRYLVEKKYTGKENAKLRWQSVSAFCFLRFIVPAILYPHLFNICPGFAPVSVQRSLTLVAKVIQRLANLNTTPHKEEYMDSVKAFLSENVEAMIDYIIIVSTHLPETPWDGAPLTRRGSKGDYDQANITKSLGERTSLLSTLEREAVPRLPYILDLPRDLAMLASAVVRRARSNQKTEHQPFSGPRPMSANTQSRLEEFSLTCLEIDARASRHVDLTELKSPPRLLHRQQSQSLSISSPLRRPALDPIVTSQSFIGRSASTPPMSPAMMFVRRDSGSSIVSETDRARGWSKQPRPATAPGATSSEASETRTILITEDSPITFSRSLDYESPPWSPEVPTTPDRSPFEASGPPLSSPQSPETTPTPQPQLQPPEPAAAQSVPDQLPLVVASPPTPPPLRKSQTKGFLKRSLPFFL</sequence>
<dbReference type="PANTHER" id="PTHR10194">
    <property type="entry name" value="RAS GTPASE-ACTIVATING PROTEINS"/>
    <property type="match status" value="1"/>
</dbReference>
<dbReference type="PANTHER" id="PTHR10194:SF60">
    <property type="entry name" value="RAS GTPASE-ACTIVATING PROTEIN RASKOL"/>
    <property type="match status" value="1"/>
</dbReference>
<dbReference type="InParanoid" id="A0A067M7Z3"/>
<dbReference type="Gene3D" id="1.10.506.10">
    <property type="entry name" value="GTPase Activation - p120gap, domain 1"/>
    <property type="match status" value="1"/>
</dbReference>
<feature type="compositionally biased region" description="Basic residues" evidence="2">
    <location>
        <begin position="36"/>
        <end position="47"/>
    </location>
</feature>
<dbReference type="Proteomes" id="UP000027195">
    <property type="component" value="Unassembled WGS sequence"/>
</dbReference>
<dbReference type="InterPro" id="IPR008936">
    <property type="entry name" value="Rho_GTPase_activation_prot"/>
</dbReference>
<dbReference type="AlphaFoldDB" id="A0A067M7Z3"/>
<feature type="compositionally biased region" description="Polar residues" evidence="2">
    <location>
        <begin position="813"/>
        <end position="837"/>
    </location>
</feature>
<feature type="compositionally biased region" description="Low complexity" evidence="2">
    <location>
        <begin position="864"/>
        <end position="874"/>
    </location>
</feature>
<dbReference type="SMART" id="SM00239">
    <property type="entry name" value="C2"/>
    <property type="match status" value="1"/>
</dbReference>
<feature type="compositionally biased region" description="Pro residues" evidence="2">
    <location>
        <begin position="875"/>
        <end position="887"/>
    </location>
</feature>
<organism evidence="5 6">
    <name type="scientific">Botryobasidium botryosum (strain FD-172 SS1)</name>
    <dbReference type="NCBI Taxonomy" id="930990"/>
    <lineage>
        <taxon>Eukaryota</taxon>
        <taxon>Fungi</taxon>
        <taxon>Dikarya</taxon>
        <taxon>Basidiomycota</taxon>
        <taxon>Agaricomycotina</taxon>
        <taxon>Agaricomycetes</taxon>
        <taxon>Cantharellales</taxon>
        <taxon>Botryobasidiaceae</taxon>
        <taxon>Botryobasidium</taxon>
    </lineage>
</organism>
<feature type="region of interest" description="Disordered" evidence="2">
    <location>
        <begin position="35"/>
        <end position="69"/>
    </location>
</feature>
<dbReference type="HOGENOM" id="CLU_011610_0_0_1"/>
<dbReference type="InterPro" id="IPR001936">
    <property type="entry name" value="RasGAP_dom"/>
</dbReference>
<dbReference type="SUPFAM" id="SSF49562">
    <property type="entry name" value="C2 domain (Calcium/lipid-binding domain, CaLB)"/>
    <property type="match status" value="1"/>
</dbReference>
<evidence type="ECO:0000313" key="5">
    <source>
        <dbReference type="EMBL" id="KDQ07706.1"/>
    </source>
</evidence>
<dbReference type="EMBL" id="KL198102">
    <property type="protein sequence ID" value="KDQ07706.1"/>
    <property type="molecule type" value="Genomic_DNA"/>
</dbReference>
<dbReference type="OrthoDB" id="775356at2759"/>
<dbReference type="STRING" id="930990.A0A067M7Z3"/>
<keyword evidence="1" id="KW-0343">GTPase activation</keyword>
<keyword evidence="6" id="KW-1185">Reference proteome</keyword>
<name>A0A067M7Z3_BOTB1</name>
<accession>A0A067M7Z3</accession>
<evidence type="ECO:0000256" key="1">
    <source>
        <dbReference type="ARBA" id="ARBA00022468"/>
    </source>
</evidence>
<dbReference type="Gene3D" id="2.60.40.150">
    <property type="entry name" value="C2 domain"/>
    <property type="match status" value="1"/>
</dbReference>
<evidence type="ECO:0000259" key="3">
    <source>
        <dbReference type="PROSITE" id="PS50004"/>
    </source>
</evidence>
<dbReference type="InterPro" id="IPR000008">
    <property type="entry name" value="C2_dom"/>
</dbReference>
<proteinExistence type="predicted"/>
<feature type="domain" description="C2" evidence="3">
    <location>
        <begin position="183"/>
        <end position="331"/>
    </location>
</feature>